<proteinExistence type="predicted"/>
<evidence type="ECO:0000313" key="1">
    <source>
        <dbReference type="EMBL" id="CDX25583.1"/>
    </source>
</evidence>
<dbReference type="Proteomes" id="UP000045285">
    <property type="component" value="Unassembled WGS sequence"/>
</dbReference>
<keyword evidence="2" id="KW-1185">Reference proteome</keyword>
<sequence length="58" mass="6505">MPFPPIRGDNASEKSFAAGPEWLYLDLPARPECERLCIRSRGPDEVGYVAPNDSIWTI</sequence>
<dbReference type="AlphaFoldDB" id="A0A090G3E6"/>
<reference evidence="2" key="1">
    <citation type="submission" date="2014-08" db="EMBL/GenBank/DDBJ databases">
        <authorList>
            <person name="Moulin L."/>
        </authorList>
    </citation>
    <scope>NUCLEOTIDE SEQUENCE [LARGE SCALE GENOMIC DNA]</scope>
</reference>
<evidence type="ECO:0000313" key="2">
    <source>
        <dbReference type="Proteomes" id="UP000045285"/>
    </source>
</evidence>
<accession>A0A090G3E6</accession>
<protein>
    <submittedName>
        <fullName evidence="1">Uncharacterized protein</fullName>
    </submittedName>
</protein>
<dbReference type="EMBL" id="CCMZ01000056">
    <property type="protein sequence ID" value="CDX25583.1"/>
    <property type="molecule type" value="Genomic_DNA"/>
</dbReference>
<gene>
    <name evidence="1" type="ORF">MPL3356_60002</name>
</gene>
<name>A0A090G3E6_MESPL</name>
<organism evidence="1 2">
    <name type="scientific">Mesorhizobium plurifarium</name>
    <dbReference type="NCBI Taxonomy" id="69974"/>
    <lineage>
        <taxon>Bacteria</taxon>
        <taxon>Pseudomonadati</taxon>
        <taxon>Pseudomonadota</taxon>
        <taxon>Alphaproteobacteria</taxon>
        <taxon>Hyphomicrobiales</taxon>
        <taxon>Phyllobacteriaceae</taxon>
        <taxon>Mesorhizobium</taxon>
    </lineage>
</organism>